<accession>A0A5C3P100</accession>
<evidence type="ECO:0008006" key="3">
    <source>
        <dbReference type="Google" id="ProtNLM"/>
    </source>
</evidence>
<dbReference type="SUPFAM" id="SSF52047">
    <property type="entry name" value="RNI-like"/>
    <property type="match status" value="1"/>
</dbReference>
<evidence type="ECO:0000313" key="1">
    <source>
        <dbReference type="EMBL" id="TFK83181.1"/>
    </source>
</evidence>
<dbReference type="InterPro" id="IPR032675">
    <property type="entry name" value="LRR_dom_sf"/>
</dbReference>
<dbReference type="Proteomes" id="UP000308197">
    <property type="component" value="Unassembled WGS sequence"/>
</dbReference>
<name>A0A5C3P100_9APHY</name>
<reference evidence="1 2" key="1">
    <citation type="journal article" date="2019" name="Nat. Ecol. Evol.">
        <title>Megaphylogeny resolves global patterns of mushroom evolution.</title>
        <authorList>
            <person name="Varga T."/>
            <person name="Krizsan K."/>
            <person name="Foldi C."/>
            <person name="Dima B."/>
            <person name="Sanchez-Garcia M."/>
            <person name="Sanchez-Ramirez S."/>
            <person name="Szollosi G.J."/>
            <person name="Szarkandi J.G."/>
            <person name="Papp V."/>
            <person name="Albert L."/>
            <person name="Andreopoulos W."/>
            <person name="Angelini C."/>
            <person name="Antonin V."/>
            <person name="Barry K.W."/>
            <person name="Bougher N.L."/>
            <person name="Buchanan P."/>
            <person name="Buyck B."/>
            <person name="Bense V."/>
            <person name="Catcheside P."/>
            <person name="Chovatia M."/>
            <person name="Cooper J."/>
            <person name="Damon W."/>
            <person name="Desjardin D."/>
            <person name="Finy P."/>
            <person name="Geml J."/>
            <person name="Haridas S."/>
            <person name="Hughes K."/>
            <person name="Justo A."/>
            <person name="Karasinski D."/>
            <person name="Kautmanova I."/>
            <person name="Kiss B."/>
            <person name="Kocsube S."/>
            <person name="Kotiranta H."/>
            <person name="LaButti K.M."/>
            <person name="Lechner B.E."/>
            <person name="Liimatainen K."/>
            <person name="Lipzen A."/>
            <person name="Lukacs Z."/>
            <person name="Mihaltcheva S."/>
            <person name="Morgado L.N."/>
            <person name="Niskanen T."/>
            <person name="Noordeloos M.E."/>
            <person name="Ohm R.A."/>
            <person name="Ortiz-Santana B."/>
            <person name="Ovrebo C."/>
            <person name="Racz N."/>
            <person name="Riley R."/>
            <person name="Savchenko A."/>
            <person name="Shiryaev A."/>
            <person name="Soop K."/>
            <person name="Spirin V."/>
            <person name="Szebenyi C."/>
            <person name="Tomsovsky M."/>
            <person name="Tulloss R.E."/>
            <person name="Uehling J."/>
            <person name="Grigoriev I.V."/>
            <person name="Vagvolgyi C."/>
            <person name="Papp T."/>
            <person name="Martin F.M."/>
            <person name="Miettinen O."/>
            <person name="Hibbett D.S."/>
            <person name="Nagy L.G."/>
        </authorList>
    </citation>
    <scope>NUCLEOTIDE SEQUENCE [LARGE SCALE GENOMIC DNA]</scope>
    <source>
        <strain evidence="1 2">HHB13444</strain>
    </source>
</reference>
<sequence length="422" mass="48963">MDHFPKLLDRFPALKSVKIDSSECGVPWPFLKACFARPHITSITIGEDADFLEVPPFPEDEIASISIRITEFSYVMPSFRRYRHGELRRRCILEKTLLNESRCLSAILLQLNGTVERIALPMETAPLQAMAEVPWPQLQELTLQGTYADTAHALLVPAFLRQVPYLRKLRILARRPSDVLRAPTLGDPSPSTVLTELRSLTIADPDPEDDIFSLRFPHLTHLSLRDWHRYYTHLAYRKRHQPPTQRSILTSTECLSILKRMEMPSIRTLELVYMADDTEDELLSYICGSFPGLAQLELHRYRQDRGALVPHTHIARLLVAGKSLQVIRLNLDFQDDHGAYCPVHADRDRWYPIFKERGWELLGILEACRQLEYVGLLYHGNPAPLWVEFHPSRCAEPRYVEELNRLSLDFKPYSYDWMRLLR</sequence>
<organism evidence="1 2">
    <name type="scientific">Polyporus arcularius HHB13444</name>
    <dbReference type="NCBI Taxonomy" id="1314778"/>
    <lineage>
        <taxon>Eukaryota</taxon>
        <taxon>Fungi</taxon>
        <taxon>Dikarya</taxon>
        <taxon>Basidiomycota</taxon>
        <taxon>Agaricomycotina</taxon>
        <taxon>Agaricomycetes</taxon>
        <taxon>Polyporales</taxon>
        <taxon>Polyporaceae</taxon>
        <taxon>Polyporus</taxon>
    </lineage>
</organism>
<proteinExistence type="predicted"/>
<keyword evidence="2" id="KW-1185">Reference proteome</keyword>
<dbReference type="EMBL" id="ML211415">
    <property type="protein sequence ID" value="TFK83181.1"/>
    <property type="molecule type" value="Genomic_DNA"/>
</dbReference>
<evidence type="ECO:0000313" key="2">
    <source>
        <dbReference type="Proteomes" id="UP000308197"/>
    </source>
</evidence>
<dbReference type="Gene3D" id="3.80.10.10">
    <property type="entry name" value="Ribonuclease Inhibitor"/>
    <property type="match status" value="1"/>
</dbReference>
<gene>
    <name evidence="1" type="ORF">K466DRAFT_555491</name>
</gene>
<dbReference type="InParanoid" id="A0A5C3P100"/>
<protein>
    <recommendedName>
        <fullName evidence="3">F-box domain-containing protein</fullName>
    </recommendedName>
</protein>
<dbReference type="AlphaFoldDB" id="A0A5C3P100"/>